<proteinExistence type="predicted"/>
<name>A0ABS8PCG5_9PSEU</name>
<accession>A0ABS8PCG5</accession>
<keyword evidence="2" id="KW-1185">Reference proteome</keyword>
<evidence type="ECO:0000313" key="2">
    <source>
        <dbReference type="Proteomes" id="UP001199469"/>
    </source>
</evidence>
<sequence>MRASAFAAVLDGVEFPVRPWQIAAAAEEFGVDTVTRTKIDQIPDREYSDVFDVVVALTSTPAHLRHRRPL</sequence>
<protein>
    <submittedName>
        <fullName evidence="1">DUF2795 domain-containing protein</fullName>
    </submittedName>
</protein>
<dbReference type="RefSeq" id="WP_230737804.1">
    <property type="nucleotide sequence ID" value="NZ_JAJNDB010000005.1"/>
</dbReference>
<evidence type="ECO:0000313" key="1">
    <source>
        <dbReference type="EMBL" id="MCD2195942.1"/>
    </source>
</evidence>
<dbReference type="EMBL" id="JAJNDB010000005">
    <property type="protein sequence ID" value="MCD2195942.1"/>
    <property type="molecule type" value="Genomic_DNA"/>
</dbReference>
<comment type="caution">
    <text evidence="1">The sequence shown here is derived from an EMBL/GenBank/DDBJ whole genome shotgun (WGS) entry which is preliminary data.</text>
</comment>
<dbReference type="Pfam" id="PF11387">
    <property type="entry name" value="DUF2795"/>
    <property type="match status" value="1"/>
</dbReference>
<reference evidence="1 2" key="1">
    <citation type="submission" date="2021-11" db="EMBL/GenBank/DDBJ databases">
        <title>Draft genome sequence of Actinomycetospora sp. SF1 isolated from the rhizosphere soil.</title>
        <authorList>
            <person name="Duangmal K."/>
            <person name="Chantavorakit T."/>
        </authorList>
    </citation>
    <scope>NUCLEOTIDE SEQUENCE [LARGE SCALE GENOMIC DNA]</scope>
    <source>
        <strain evidence="1 2">TBRC 5722</strain>
    </source>
</reference>
<dbReference type="Proteomes" id="UP001199469">
    <property type="component" value="Unassembled WGS sequence"/>
</dbReference>
<gene>
    <name evidence="1" type="ORF">LQ327_21465</name>
</gene>
<dbReference type="InterPro" id="IPR021527">
    <property type="entry name" value="DUF2795"/>
</dbReference>
<organism evidence="1 2">
    <name type="scientific">Actinomycetospora endophytica</name>
    <dbReference type="NCBI Taxonomy" id="2291215"/>
    <lineage>
        <taxon>Bacteria</taxon>
        <taxon>Bacillati</taxon>
        <taxon>Actinomycetota</taxon>
        <taxon>Actinomycetes</taxon>
        <taxon>Pseudonocardiales</taxon>
        <taxon>Pseudonocardiaceae</taxon>
        <taxon>Actinomycetospora</taxon>
    </lineage>
</organism>